<evidence type="ECO:0000256" key="1">
    <source>
        <dbReference type="SAM" id="Phobius"/>
    </source>
</evidence>
<dbReference type="eggNOG" id="ENOG502TI06">
    <property type="taxonomic scope" value="Eukaryota"/>
</dbReference>
<keyword evidence="1" id="KW-0472">Membrane</keyword>
<sequence>MKLTQIMRVLIRGKNGQAEWKEITENQLPRGGKKLSFRENSLIAFGIGMLVFSYAYFQDEINPDSKWAKGFRTFTREPLAWLTKGQSDAPVSPDHKPPVF</sequence>
<keyword evidence="1" id="KW-1133">Transmembrane helix</keyword>
<organism evidence="2 3">
    <name type="scientific">Caenorhabditis tropicalis</name>
    <dbReference type="NCBI Taxonomy" id="1561998"/>
    <lineage>
        <taxon>Eukaryota</taxon>
        <taxon>Metazoa</taxon>
        <taxon>Ecdysozoa</taxon>
        <taxon>Nematoda</taxon>
        <taxon>Chromadorea</taxon>
        <taxon>Rhabditida</taxon>
        <taxon>Rhabditina</taxon>
        <taxon>Rhabditomorpha</taxon>
        <taxon>Rhabditoidea</taxon>
        <taxon>Rhabditidae</taxon>
        <taxon>Peloderinae</taxon>
        <taxon>Caenorhabditis</taxon>
    </lineage>
</organism>
<proteinExistence type="predicted"/>
<feature type="transmembrane region" description="Helical" evidence="1">
    <location>
        <begin position="40"/>
        <end position="57"/>
    </location>
</feature>
<accession>A0A1I7TF74</accession>
<keyword evidence="2" id="KW-1185">Reference proteome</keyword>
<dbReference type="Proteomes" id="UP000095282">
    <property type="component" value="Unplaced"/>
</dbReference>
<evidence type="ECO:0000313" key="3">
    <source>
        <dbReference type="WBParaSite" id="Csp11.Scaffold599.g5359.t1"/>
    </source>
</evidence>
<keyword evidence="1" id="KW-0812">Transmembrane</keyword>
<protein>
    <submittedName>
        <fullName evidence="3">Nitrogen fixation protein NifR</fullName>
    </submittedName>
</protein>
<dbReference type="WBParaSite" id="Csp11.Scaffold599.g5359.t1">
    <property type="protein sequence ID" value="Csp11.Scaffold599.g5359.t1"/>
    <property type="gene ID" value="Csp11.Scaffold599.g5359"/>
</dbReference>
<name>A0A1I7TF74_9PELO</name>
<dbReference type="AlphaFoldDB" id="A0A1I7TF74"/>
<evidence type="ECO:0000313" key="2">
    <source>
        <dbReference type="Proteomes" id="UP000095282"/>
    </source>
</evidence>
<reference evidence="3" key="1">
    <citation type="submission" date="2016-11" db="UniProtKB">
        <authorList>
            <consortium name="WormBaseParasite"/>
        </authorList>
    </citation>
    <scope>IDENTIFICATION</scope>
</reference>